<organism evidence="1 2">
    <name type="scientific">Sphaeroforma arctica JP610</name>
    <dbReference type="NCBI Taxonomy" id="667725"/>
    <lineage>
        <taxon>Eukaryota</taxon>
        <taxon>Ichthyosporea</taxon>
        <taxon>Ichthyophonida</taxon>
        <taxon>Sphaeroforma</taxon>
    </lineage>
</organism>
<dbReference type="GeneID" id="25917157"/>
<accession>A0A0L0F3R6</accession>
<dbReference type="OrthoDB" id="1933717at2759"/>
<proteinExistence type="predicted"/>
<dbReference type="Gene3D" id="3.40.50.720">
    <property type="entry name" value="NAD(P)-binding Rossmann-like Domain"/>
    <property type="match status" value="1"/>
</dbReference>
<evidence type="ECO:0008006" key="3">
    <source>
        <dbReference type="Google" id="ProtNLM"/>
    </source>
</evidence>
<keyword evidence="2" id="KW-1185">Reference proteome</keyword>
<dbReference type="Proteomes" id="UP000054560">
    <property type="component" value="Unassembled WGS sequence"/>
</dbReference>
<gene>
    <name evidence="1" type="ORF">SARC_16653</name>
</gene>
<protein>
    <recommendedName>
        <fullName evidence="3">Ketoreductase (KR) domain-containing protein</fullName>
    </recommendedName>
</protein>
<evidence type="ECO:0000313" key="1">
    <source>
        <dbReference type="EMBL" id="KNC70818.1"/>
    </source>
</evidence>
<reference evidence="1 2" key="1">
    <citation type="submission" date="2011-02" db="EMBL/GenBank/DDBJ databases">
        <title>The Genome Sequence of Sphaeroforma arctica JP610.</title>
        <authorList>
            <consortium name="The Broad Institute Genome Sequencing Platform"/>
            <person name="Russ C."/>
            <person name="Cuomo C."/>
            <person name="Young S.K."/>
            <person name="Zeng Q."/>
            <person name="Gargeya S."/>
            <person name="Alvarado L."/>
            <person name="Berlin A."/>
            <person name="Chapman S.B."/>
            <person name="Chen Z."/>
            <person name="Freedman E."/>
            <person name="Gellesch M."/>
            <person name="Goldberg J."/>
            <person name="Griggs A."/>
            <person name="Gujja S."/>
            <person name="Heilman E."/>
            <person name="Heiman D."/>
            <person name="Howarth C."/>
            <person name="Mehta T."/>
            <person name="Neiman D."/>
            <person name="Pearson M."/>
            <person name="Roberts A."/>
            <person name="Saif S."/>
            <person name="Shea T."/>
            <person name="Shenoy N."/>
            <person name="Sisk P."/>
            <person name="Stolte C."/>
            <person name="Sykes S."/>
            <person name="White J."/>
            <person name="Yandava C."/>
            <person name="Burger G."/>
            <person name="Gray M.W."/>
            <person name="Holland P.W.H."/>
            <person name="King N."/>
            <person name="Lang F.B.F."/>
            <person name="Roger A.J."/>
            <person name="Ruiz-Trillo I."/>
            <person name="Haas B."/>
            <person name="Nusbaum C."/>
            <person name="Birren B."/>
        </authorList>
    </citation>
    <scope>NUCLEOTIDE SEQUENCE [LARGE SCALE GENOMIC DNA]</scope>
    <source>
        <strain evidence="1 2">JP610</strain>
    </source>
</reference>
<feature type="non-terminal residue" evidence="1">
    <location>
        <position position="66"/>
    </location>
</feature>
<dbReference type="EMBL" id="KQ250183">
    <property type="protein sequence ID" value="KNC70818.1"/>
    <property type="molecule type" value="Genomic_DNA"/>
</dbReference>
<evidence type="ECO:0000313" key="2">
    <source>
        <dbReference type="Proteomes" id="UP000054560"/>
    </source>
</evidence>
<dbReference type="Pfam" id="PF00106">
    <property type="entry name" value="adh_short"/>
    <property type="match status" value="1"/>
</dbReference>
<dbReference type="SUPFAM" id="SSF51735">
    <property type="entry name" value="NAD(P)-binding Rossmann-fold domains"/>
    <property type="match status" value="1"/>
</dbReference>
<name>A0A0L0F3R6_9EUKA</name>
<dbReference type="InterPro" id="IPR002347">
    <property type="entry name" value="SDR_fam"/>
</dbReference>
<sequence>MSTNRDAPICAITGPTSGIGKATAHSLAAMGFELILLCRNKKKGTELVESLRGLMGKERNSRADAK</sequence>
<dbReference type="InterPro" id="IPR036291">
    <property type="entry name" value="NAD(P)-bd_dom_sf"/>
</dbReference>
<dbReference type="RefSeq" id="XP_014144720.1">
    <property type="nucleotide sequence ID" value="XM_014289245.1"/>
</dbReference>
<dbReference type="AlphaFoldDB" id="A0A0L0F3R6"/>